<dbReference type="GO" id="GO:0005829">
    <property type="term" value="C:cytosol"/>
    <property type="evidence" value="ECO:0007669"/>
    <property type="project" value="GOC"/>
</dbReference>
<feature type="region of interest" description="Disordered" evidence="5">
    <location>
        <begin position="98"/>
        <end position="118"/>
    </location>
</feature>
<proteinExistence type="predicted"/>
<evidence type="ECO:0000313" key="7">
    <source>
        <dbReference type="EMBL" id="KAF1812352.1"/>
    </source>
</evidence>
<dbReference type="GO" id="GO:0016020">
    <property type="term" value="C:membrane"/>
    <property type="evidence" value="ECO:0007669"/>
    <property type="project" value="UniProtKB-SubCell"/>
</dbReference>
<protein>
    <recommendedName>
        <fullName evidence="10">PQ loop repeat protein</fullName>
    </recommendedName>
</protein>
<feature type="transmembrane region" description="Helical" evidence="6">
    <location>
        <begin position="215"/>
        <end position="233"/>
    </location>
</feature>
<feature type="transmembrane region" description="Helical" evidence="6">
    <location>
        <begin position="6"/>
        <end position="25"/>
    </location>
</feature>
<comment type="subcellular location">
    <subcellularLocation>
        <location evidence="1">Membrane</location>
        <topology evidence="1">Multi-pass membrane protein</topology>
    </subcellularLocation>
</comment>
<dbReference type="GeneID" id="54417657"/>
<dbReference type="Pfam" id="PF04193">
    <property type="entry name" value="PQ-loop"/>
    <property type="match status" value="2"/>
</dbReference>
<feature type="transmembrane region" description="Helical" evidence="6">
    <location>
        <begin position="37"/>
        <end position="60"/>
    </location>
</feature>
<feature type="transmembrane region" description="Helical" evidence="6">
    <location>
        <begin position="66"/>
        <end position="85"/>
    </location>
</feature>
<evidence type="ECO:0008006" key="10">
    <source>
        <dbReference type="Google" id="ProtNLM"/>
    </source>
</evidence>
<organism evidence="7">
    <name type="scientific">Eremomyces bilateralis CBS 781.70</name>
    <dbReference type="NCBI Taxonomy" id="1392243"/>
    <lineage>
        <taxon>Eukaryota</taxon>
        <taxon>Fungi</taxon>
        <taxon>Dikarya</taxon>
        <taxon>Ascomycota</taxon>
        <taxon>Pezizomycotina</taxon>
        <taxon>Dothideomycetes</taxon>
        <taxon>Dothideomycetes incertae sedis</taxon>
        <taxon>Eremomycetales</taxon>
        <taxon>Eremomycetaceae</taxon>
        <taxon>Eremomyces</taxon>
    </lineage>
</organism>
<dbReference type="InterPro" id="IPR052241">
    <property type="entry name" value="SLC66/Scramblase_ANY1"/>
</dbReference>
<evidence type="ECO:0000256" key="5">
    <source>
        <dbReference type="SAM" id="MobiDB-lite"/>
    </source>
</evidence>
<feature type="compositionally biased region" description="Basic residues" evidence="5">
    <location>
        <begin position="105"/>
        <end position="114"/>
    </location>
</feature>
<dbReference type="Proteomes" id="UP000504638">
    <property type="component" value="Unplaced"/>
</dbReference>
<dbReference type="GO" id="GO:0005802">
    <property type="term" value="C:trans-Golgi network"/>
    <property type="evidence" value="ECO:0007669"/>
    <property type="project" value="TreeGrafter"/>
</dbReference>
<reference evidence="7 9" key="1">
    <citation type="submission" date="2020-01" db="EMBL/GenBank/DDBJ databases">
        <authorList>
            <consortium name="DOE Joint Genome Institute"/>
            <person name="Haridas S."/>
            <person name="Albert R."/>
            <person name="Binder M."/>
            <person name="Bloem J."/>
            <person name="Labutti K."/>
            <person name="Salamov A."/>
            <person name="Andreopoulos B."/>
            <person name="Baker S.E."/>
            <person name="Barry K."/>
            <person name="Bills G."/>
            <person name="Bluhm B.H."/>
            <person name="Cannon C."/>
            <person name="Castanera R."/>
            <person name="Culley D.E."/>
            <person name="Daum C."/>
            <person name="Ezra D."/>
            <person name="Gonzalez J.B."/>
            <person name="Henrissat B."/>
            <person name="Kuo A."/>
            <person name="Liang C."/>
            <person name="Lipzen A."/>
            <person name="Lutzoni F."/>
            <person name="Magnuson J."/>
            <person name="Mondo S."/>
            <person name="Nolan M."/>
            <person name="Ohm R."/>
            <person name="Pangilinan J."/>
            <person name="Park H.-J."/>
            <person name="Ramirez L."/>
            <person name="Alfaro M."/>
            <person name="Sun H."/>
            <person name="Tritt A."/>
            <person name="Yoshinaga Y."/>
            <person name="Zwiers L.-H."/>
            <person name="Turgeon B.G."/>
            <person name="Goodwin S.B."/>
            <person name="Spatafora J.W."/>
            <person name="Crous P.W."/>
            <person name="Grigoriev I.V."/>
        </authorList>
    </citation>
    <scope>NUCLEOTIDE SEQUENCE</scope>
    <source>
        <strain evidence="7 9">CBS 781.70</strain>
    </source>
</reference>
<keyword evidence="2 6" id="KW-0812">Transmembrane</keyword>
<feature type="transmembrane region" description="Helical" evidence="6">
    <location>
        <begin position="158"/>
        <end position="177"/>
    </location>
</feature>
<dbReference type="PANTHER" id="PTHR14856:SF9">
    <property type="entry name" value="PQ-LOOP REPEAT-CONTAINING PROTEIN 1"/>
    <property type="match status" value="1"/>
</dbReference>
<reference evidence="9" key="3">
    <citation type="submission" date="2025-04" db="UniProtKB">
        <authorList>
            <consortium name="RefSeq"/>
        </authorList>
    </citation>
    <scope>IDENTIFICATION</scope>
    <source>
        <strain evidence="9">CBS 781.70</strain>
    </source>
</reference>
<keyword evidence="3 6" id="KW-1133">Transmembrane helix</keyword>
<dbReference type="OrthoDB" id="292213at2759"/>
<dbReference type="GO" id="GO:0045332">
    <property type="term" value="P:phospholipid translocation"/>
    <property type="evidence" value="ECO:0007669"/>
    <property type="project" value="TreeGrafter"/>
</dbReference>
<evidence type="ECO:0000256" key="1">
    <source>
        <dbReference type="ARBA" id="ARBA00004141"/>
    </source>
</evidence>
<dbReference type="EMBL" id="ML975158">
    <property type="protein sequence ID" value="KAF1812352.1"/>
    <property type="molecule type" value="Genomic_DNA"/>
</dbReference>
<name>A0A6G1G2Y7_9PEZI</name>
<keyword evidence="4 6" id="KW-0472">Membrane</keyword>
<feature type="transmembrane region" description="Helical" evidence="6">
    <location>
        <begin position="183"/>
        <end position="203"/>
    </location>
</feature>
<dbReference type="PANTHER" id="PTHR14856">
    <property type="entry name" value="PQ-LOOP REPEAT-CONTAINING PROTEIN 1-LIKE PROTEIN"/>
    <property type="match status" value="1"/>
</dbReference>
<reference evidence="9" key="2">
    <citation type="submission" date="2020-04" db="EMBL/GenBank/DDBJ databases">
        <authorList>
            <consortium name="NCBI Genome Project"/>
        </authorList>
    </citation>
    <scope>NUCLEOTIDE SEQUENCE</scope>
    <source>
        <strain evidence="9">CBS 781.70</strain>
    </source>
</reference>
<evidence type="ECO:0000313" key="8">
    <source>
        <dbReference type="Proteomes" id="UP000504638"/>
    </source>
</evidence>
<evidence type="ECO:0000256" key="6">
    <source>
        <dbReference type="SAM" id="Phobius"/>
    </source>
</evidence>
<gene>
    <name evidence="7 9" type="ORF">P152DRAFT_417484</name>
</gene>
<accession>A0A6G1G2Y7</accession>
<dbReference type="AlphaFoldDB" id="A0A6G1G2Y7"/>
<dbReference type="GO" id="GO:0042147">
    <property type="term" value="P:retrograde transport, endosome to Golgi"/>
    <property type="evidence" value="ECO:0007669"/>
    <property type="project" value="TreeGrafter"/>
</dbReference>
<evidence type="ECO:0000256" key="4">
    <source>
        <dbReference type="ARBA" id="ARBA00023136"/>
    </source>
</evidence>
<keyword evidence="8" id="KW-1185">Reference proteome</keyword>
<sequence length="302" mass="34483">MGFVNTAVGYLAPLFLITSPITSYADQIHSIHRTRTSAGFSLDIPLIMLVSSILKIFFWITDHYSLTLLTQAILMIFVQSLLLHVSLTHRPATPPSVYQPFSDPHHHHHHHHHTDHTTASDTSLSAMFTTLFTSLTSPTTSRPYNFWRWRSARPYWNFLMYFTGAVVAIQLFLGPTAPGPLSFVQSTLALTTEAMLPVPQLFANYQRKGCKGFRLSVIVNWVIGDAFKMWWFFMQGTEKVPVAFRVCGIFQACCDIGLGVQYWVWGEGKEYEWERERAEEKEGLGDVEMEEKISRIRSRSST</sequence>
<dbReference type="InterPro" id="IPR006603">
    <property type="entry name" value="PQ-loop_rpt"/>
</dbReference>
<dbReference type="RefSeq" id="XP_033533983.1">
    <property type="nucleotide sequence ID" value="XM_033677087.1"/>
</dbReference>
<evidence type="ECO:0000256" key="3">
    <source>
        <dbReference type="ARBA" id="ARBA00022989"/>
    </source>
</evidence>
<dbReference type="GO" id="GO:0005768">
    <property type="term" value="C:endosome"/>
    <property type="evidence" value="ECO:0007669"/>
    <property type="project" value="TreeGrafter"/>
</dbReference>
<evidence type="ECO:0000256" key="2">
    <source>
        <dbReference type="ARBA" id="ARBA00022692"/>
    </source>
</evidence>
<evidence type="ECO:0000313" key="9">
    <source>
        <dbReference type="RefSeq" id="XP_033533983.1"/>
    </source>
</evidence>
<dbReference type="Gene3D" id="1.20.1280.290">
    <property type="match status" value="1"/>
</dbReference>